<gene>
    <name evidence="1" type="ORF">HMPREF1015_02276</name>
</gene>
<comment type="caution">
    <text evidence="1">The sequence shown here is derived from an EMBL/GenBank/DDBJ whole genome shotgun (WGS) entry which is preliminary data.</text>
</comment>
<dbReference type="HOGENOM" id="CLU_3340322_0_0_9"/>
<protein>
    <submittedName>
        <fullName evidence="1">Uncharacterized protein</fullName>
    </submittedName>
</protein>
<evidence type="ECO:0000313" key="1">
    <source>
        <dbReference type="EMBL" id="EHL79038.1"/>
    </source>
</evidence>
<reference evidence="1 2" key="1">
    <citation type="submission" date="2011-09" db="EMBL/GenBank/DDBJ databases">
        <title>The Genome Sequence of Bacillus smithii 7_3_47FAA.</title>
        <authorList>
            <consortium name="The Broad Institute Genome Sequencing Platform"/>
            <person name="Earl A."/>
            <person name="Ward D."/>
            <person name="Feldgarden M."/>
            <person name="Gevers D."/>
            <person name="Daigneault M."/>
            <person name="Strauss J."/>
            <person name="Allen-Vercoe E."/>
            <person name="Young S.K."/>
            <person name="Zeng Q."/>
            <person name="Gargeya S."/>
            <person name="Fitzgerald M."/>
            <person name="Haas B."/>
            <person name="Abouelleil A."/>
            <person name="Alvarado L."/>
            <person name="Arachchi H.M."/>
            <person name="Berlin A."/>
            <person name="Brown A."/>
            <person name="Chapman S.B."/>
            <person name="Chen Z."/>
            <person name="Dunbar C."/>
            <person name="Freedman E."/>
            <person name="Gearin G."/>
            <person name="Goldberg J."/>
            <person name="Griggs A."/>
            <person name="Gujja S."/>
            <person name="Heiman D."/>
            <person name="Howarth C."/>
            <person name="Larson L."/>
            <person name="Lui A."/>
            <person name="MacDonald P.J.P."/>
            <person name="Montmayeur A."/>
            <person name="Murphy C."/>
            <person name="Neiman D."/>
            <person name="Pearson M."/>
            <person name="Priest M."/>
            <person name="Roberts A."/>
            <person name="Saif S."/>
            <person name="Shea T."/>
            <person name="Shenoy N."/>
            <person name="Sisk P."/>
            <person name="Stolte C."/>
            <person name="Sykes S."/>
            <person name="Wortman J."/>
            <person name="Nusbaum C."/>
            <person name="Birren B."/>
        </authorList>
    </citation>
    <scope>NUCLEOTIDE SEQUENCE [LARGE SCALE GENOMIC DNA]</scope>
    <source>
        <strain evidence="1 2">7_3_47FAA</strain>
    </source>
</reference>
<proteinExistence type="predicted"/>
<dbReference type="AlphaFoldDB" id="G9QII5"/>
<dbReference type="EMBL" id="ACWF01000037">
    <property type="protein sequence ID" value="EHL79038.1"/>
    <property type="molecule type" value="Genomic_DNA"/>
</dbReference>
<sequence length="37" mass="4387">MIILLRALKINDEDFMKALPAKFENKEIRQTGIKKRN</sequence>
<dbReference type="Proteomes" id="UP000011747">
    <property type="component" value="Unassembled WGS sequence"/>
</dbReference>
<accession>G9QII5</accession>
<name>G9QII5_9BACI</name>
<organism evidence="1 2">
    <name type="scientific">Bacillus smithii 7_3_47FAA</name>
    <dbReference type="NCBI Taxonomy" id="665952"/>
    <lineage>
        <taxon>Bacteria</taxon>
        <taxon>Bacillati</taxon>
        <taxon>Bacillota</taxon>
        <taxon>Bacilli</taxon>
        <taxon>Bacillales</taxon>
        <taxon>Bacillaceae</taxon>
        <taxon>Bacillus</taxon>
    </lineage>
</organism>
<evidence type="ECO:0000313" key="2">
    <source>
        <dbReference type="Proteomes" id="UP000011747"/>
    </source>
</evidence>
<keyword evidence="2" id="KW-1185">Reference proteome</keyword>
<dbReference type="PATRIC" id="fig|665952.3.peg.766"/>